<feature type="domain" description="Guanylate cyclase" evidence="3">
    <location>
        <begin position="37"/>
        <end position="167"/>
    </location>
</feature>
<accession>A0A7W7HVQ6</accession>
<name>A0A7W7HVQ6_9ACTN</name>
<dbReference type="InterPro" id="IPR041664">
    <property type="entry name" value="AAA_16"/>
</dbReference>
<dbReference type="InterPro" id="IPR027417">
    <property type="entry name" value="P-loop_NTPase"/>
</dbReference>
<proteinExistence type="predicted"/>
<dbReference type="InterPro" id="IPR029787">
    <property type="entry name" value="Nucleotide_cyclase"/>
</dbReference>
<sequence>MNCASCDSALPADARFCACCGAAQAVAAAKEERKLVTVVFCDLVGSTALSGRLDPETLRWVTLRYFAAMRERIETFGGTVEKFIGDAVMAVFGTPVMHEDDAHRAAAAAAGMVEALAILNAELEQTHGVRLEVRIGVHTGPAVTSTEVSTRQTLVSGETVNIAARLEQHAGAGEILIGPLTREAIGPVADTVEVGPLRLKGKQEAVVAHRLLAIGSDSPELRRRFDLPFVGREPELSALGDTLAAGGTVTVLGEPGIGKTRLVRAWLDRADPPPRHGWGRCRPYGEQGSLAPLADAVRALLAGSPVGEPVLEAYLLLDGTPGPSVEATTAALVRVLATAGVPVLDDCQWASDPLLDLLDHLAGQGVPVVRLARFDVLDRRPSWCDGPGTLLLTGLDAGECEIMAATLVEVGAHAVAAPAAVLESTGGNPFYLEQLVAAAAERAGSDPGADLPTGLQSLIGARIDALPDTERTTLDLAAVLGREFTAGHLTELAGTGPVGAELTRLCDRRLVEPPGRAGADVFRFSNGLIHEATYQVMAKRVRAERHERAADVLAGGGGSIATVAGHLEQAYRYRSALGATGPATAVLRGRAAALFAAAGAQALTRCDLAWADDLLTRAVDLFAAAEPGRAAALRQLGEVRIATGRAADGHRLLRTALAETNEEVEAAHARLALAVADTDPAASAVAAVAAEVLPVFEAAGDALGQARAHIRMAQHRQFDGRHAEADGHLMLGLHHAVRGGAEGERALALGAAGISLWRGPAPVPLAVARCAELLAEHGPPRPAVRVTLGCTLAVLLALDDRHDQARERLDEAGELIRQLGYAEGAVVLPLFAAAIRTLAGDARSALERLDAGAAVARELGAAGLRATIARESARLLLDQRRTARAAAHLASVDPGTLPLRADAADVDGLRARLAAADGDAPRAADLIRRAVEAAEATDSPVLRATAALDEAMVHLELGRPAPAARAAGRARELFAGKGHRPGVRWAAAALRRAGVGA</sequence>
<evidence type="ECO:0000313" key="4">
    <source>
        <dbReference type="EMBL" id="MBB4761667.1"/>
    </source>
</evidence>
<organism evidence="4 5">
    <name type="scientific">Actinoplanes digitatis</name>
    <dbReference type="NCBI Taxonomy" id="1868"/>
    <lineage>
        <taxon>Bacteria</taxon>
        <taxon>Bacillati</taxon>
        <taxon>Actinomycetota</taxon>
        <taxon>Actinomycetes</taxon>
        <taxon>Micromonosporales</taxon>
        <taxon>Micromonosporaceae</taxon>
        <taxon>Actinoplanes</taxon>
    </lineage>
</organism>
<dbReference type="InterPro" id="IPR001054">
    <property type="entry name" value="A/G_cyclase"/>
</dbReference>
<gene>
    <name evidence="4" type="ORF">BJ971_002223</name>
</gene>
<dbReference type="GO" id="GO:0035556">
    <property type="term" value="P:intracellular signal transduction"/>
    <property type="evidence" value="ECO:0007669"/>
    <property type="project" value="InterPro"/>
</dbReference>
<dbReference type="SUPFAM" id="SSF52540">
    <property type="entry name" value="P-loop containing nucleoside triphosphate hydrolases"/>
    <property type="match status" value="1"/>
</dbReference>
<comment type="caution">
    <text evidence="4">The sequence shown here is derived from an EMBL/GenBank/DDBJ whole genome shotgun (WGS) entry which is preliminary data.</text>
</comment>
<dbReference type="GO" id="GO:0004016">
    <property type="term" value="F:adenylate cyclase activity"/>
    <property type="evidence" value="ECO:0007669"/>
    <property type="project" value="TreeGrafter"/>
</dbReference>
<dbReference type="GO" id="GO:0009190">
    <property type="term" value="P:cyclic nucleotide biosynthetic process"/>
    <property type="evidence" value="ECO:0007669"/>
    <property type="project" value="InterPro"/>
</dbReference>
<dbReference type="CDD" id="cd07302">
    <property type="entry name" value="CHD"/>
    <property type="match status" value="1"/>
</dbReference>
<evidence type="ECO:0000259" key="3">
    <source>
        <dbReference type="PROSITE" id="PS50125"/>
    </source>
</evidence>
<dbReference type="Pfam" id="PF00211">
    <property type="entry name" value="Guanylate_cyc"/>
    <property type="match status" value="1"/>
</dbReference>
<protein>
    <submittedName>
        <fullName evidence="4">Class 3 adenylate cyclase/tetratricopeptide (TPR) repeat protein</fullName>
    </submittedName>
</protein>
<keyword evidence="5" id="KW-1185">Reference proteome</keyword>
<evidence type="ECO:0000256" key="2">
    <source>
        <dbReference type="ARBA" id="ARBA00022840"/>
    </source>
</evidence>
<dbReference type="SMART" id="SM00044">
    <property type="entry name" value="CYCc"/>
    <property type="match status" value="1"/>
</dbReference>
<dbReference type="AlphaFoldDB" id="A0A7W7HVQ6"/>
<dbReference type="EMBL" id="JACHNH010000001">
    <property type="protein sequence ID" value="MBB4761667.1"/>
    <property type="molecule type" value="Genomic_DNA"/>
</dbReference>
<dbReference type="Pfam" id="PF13191">
    <property type="entry name" value="AAA_16"/>
    <property type="match status" value="1"/>
</dbReference>
<evidence type="ECO:0000256" key="1">
    <source>
        <dbReference type="ARBA" id="ARBA00022741"/>
    </source>
</evidence>
<keyword evidence="2" id="KW-0067">ATP-binding</keyword>
<dbReference type="GO" id="GO:0005524">
    <property type="term" value="F:ATP binding"/>
    <property type="evidence" value="ECO:0007669"/>
    <property type="project" value="UniProtKB-KW"/>
</dbReference>
<evidence type="ECO:0000313" key="5">
    <source>
        <dbReference type="Proteomes" id="UP000578112"/>
    </source>
</evidence>
<dbReference type="PANTHER" id="PTHR16305:SF28">
    <property type="entry name" value="GUANYLATE CYCLASE DOMAIN-CONTAINING PROTEIN"/>
    <property type="match status" value="1"/>
</dbReference>
<keyword evidence="1" id="KW-0547">Nucleotide-binding</keyword>
<dbReference type="PROSITE" id="PS50125">
    <property type="entry name" value="GUANYLATE_CYCLASE_2"/>
    <property type="match status" value="1"/>
</dbReference>
<dbReference type="PANTHER" id="PTHR16305">
    <property type="entry name" value="TESTICULAR SOLUBLE ADENYLYL CYCLASE"/>
    <property type="match status" value="1"/>
</dbReference>
<dbReference type="Gene3D" id="3.30.70.1230">
    <property type="entry name" value="Nucleotide cyclase"/>
    <property type="match status" value="1"/>
</dbReference>
<dbReference type="SUPFAM" id="SSF55073">
    <property type="entry name" value="Nucleotide cyclase"/>
    <property type="match status" value="1"/>
</dbReference>
<dbReference type="RefSeq" id="WP_184992205.1">
    <property type="nucleotide sequence ID" value="NZ_BOMK01000001.1"/>
</dbReference>
<dbReference type="GO" id="GO:0005737">
    <property type="term" value="C:cytoplasm"/>
    <property type="evidence" value="ECO:0007669"/>
    <property type="project" value="TreeGrafter"/>
</dbReference>
<dbReference type="Proteomes" id="UP000578112">
    <property type="component" value="Unassembled WGS sequence"/>
</dbReference>
<reference evidence="4 5" key="1">
    <citation type="submission" date="2020-08" db="EMBL/GenBank/DDBJ databases">
        <title>Sequencing the genomes of 1000 actinobacteria strains.</title>
        <authorList>
            <person name="Klenk H.-P."/>
        </authorList>
    </citation>
    <scope>NUCLEOTIDE SEQUENCE [LARGE SCALE GENOMIC DNA]</scope>
    <source>
        <strain evidence="4 5">DSM 43149</strain>
    </source>
</reference>